<dbReference type="Gene3D" id="2.30.31.10">
    <property type="entry name" value="Transcriptional Coactivator Pc4, Chain A"/>
    <property type="match status" value="1"/>
</dbReference>
<dbReference type="GO" id="GO:0003677">
    <property type="term" value="F:DNA binding"/>
    <property type="evidence" value="ECO:0007669"/>
    <property type="project" value="InterPro"/>
</dbReference>
<feature type="domain" description="Transcriptional coactivator p15 (PC4) C-terminal" evidence="1">
    <location>
        <begin position="16"/>
        <end position="66"/>
    </location>
</feature>
<protein>
    <submittedName>
        <fullName evidence="2">Transcriptional coactivator p15/PC4 family protein</fullName>
    </submittedName>
</protein>
<dbReference type="EMBL" id="DVOD01000020">
    <property type="protein sequence ID" value="HIU92065.1"/>
    <property type="molecule type" value="Genomic_DNA"/>
</dbReference>
<reference evidence="2" key="1">
    <citation type="submission" date="2020-10" db="EMBL/GenBank/DDBJ databases">
        <authorList>
            <person name="Gilroy R."/>
        </authorList>
    </citation>
    <scope>NUCLEOTIDE SEQUENCE</scope>
    <source>
        <strain evidence="2">CHK154-7741</strain>
    </source>
</reference>
<organism evidence="2 3">
    <name type="scientific">Candidatus Limenecus avicola</name>
    <dbReference type="NCBI Taxonomy" id="2840847"/>
    <lineage>
        <taxon>Bacteria</taxon>
        <taxon>Bacillati</taxon>
        <taxon>Bacillota</taxon>
        <taxon>Clostridia</taxon>
        <taxon>Eubacteriales</taxon>
        <taxon>Clostridiaceae</taxon>
        <taxon>Clostridiaceae incertae sedis</taxon>
        <taxon>Candidatus Limenecus</taxon>
    </lineage>
</organism>
<dbReference type="Proteomes" id="UP000886748">
    <property type="component" value="Unassembled WGS sequence"/>
</dbReference>
<dbReference type="Pfam" id="PF02229">
    <property type="entry name" value="PC4"/>
    <property type="match status" value="1"/>
</dbReference>
<dbReference type="SUPFAM" id="SSF54447">
    <property type="entry name" value="ssDNA-binding transcriptional regulator domain"/>
    <property type="match status" value="1"/>
</dbReference>
<dbReference type="InterPro" id="IPR009044">
    <property type="entry name" value="ssDNA-bd_transcriptional_reg"/>
</dbReference>
<evidence type="ECO:0000313" key="2">
    <source>
        <dbReference type="EMBL" id="HIU92065.1"/>
    </source>
</evidence>
<evidence type="ECO:0000259" key="1">
    <source>
        <dbReference type="Pfam" id="PF02229"/>
    </source>
</evidence>
<name>A0A9D1SQV6_9CLOT</name>
<comment type="caution">
    <text evidence="2">The sequence shown here is derived from an EMBL/GenBank/DDBJ whole genome shotgun (WGS) entry which is preliminary data.</text>
</comment>
<sequence length="81" mass="9162">MAAEPKLIATVPRSATEQLQISINEYKGKSYLDMRIYYTTDDGLNWLPTKKGVTVSPENMELLKDAIDEAMKEFMSTDDAE</sequence>
<dbReference type="InterPro" id="IPR003173">
    <property type="entry name" value="PC4_C"/>
</dbReference>
<dbReference type="AlphaFoldDB" id="A0A9D1SQV6"/>
<gene>
    <name evidence="2" type="ORF">IAD26_02900</name>
</gene>
<evidence type="ECO:0000313" key="3">
    <source>
        <dbReference type="Proteomes" id="UP000886748"/>
    </source>
</evidence>
<dbReference type="GO" id="GO:0006355">
    <property type="term" value="P:regulation of DNA-templated transcription"/>
    <property type="evidence" value="ECO:0007669"/>
    <property type="project" value="InterPro"/>
</dbReference>
<proteinExistence type="predicted"/>
<accession>A0A9D1SQV6</accession>
<reference evidence="2" key="2">
    <citation type="journal article" date="2021" name="PeerJ">
        <title>Extensive microbial diversity within the chicken gut microbiome revealed by metagenomics and culture.</title>
        <authorList>
            <person name="Gilroy R."/>
            <person name="Ravi A."/>
            <person name="Getino M."/>
            <person name="Pursley I."/>
            <person name="Horton D.L."/>
            <person name="Alikhan N.F."/>
            <person name="Baker D."/>
            <person name="Gharbi K."/>
            <person name="Hall N."/>
            <person name="Watson M."/>
            <person name="Adriaenssens E.M."/>
            <person name="Foster-Nyarko E."/>
            <person name="Jarju S."/>
            <person name="Secka A."/>
            <person name="Antonio M."/>
            <person name="Oren A."/>
            <person name="Chaudhuri R.R."/>
            <person name="La Ragione R."/>
            <person name="Hildebrand F."/>
            <person name="Pallen M.J."/>
        </authorList>
    </citation>
    <scope>NUCLEOTIDE SEQUENCE</scope>
    <source>
        <strain evidence="2">CHK154-7741</strain>
    </source>
</reference>